<feature type="transmembrane region" description="Helical" evidence="1">
    <location>
        <begin position="7"/>
        <end position="24"/>
    </location>
</feature>
<keyword evidence="1" id="KW-0472">Membrane</keyword>
<accession>B4JWQ5</accession>
<keyword evidence="3" id="KW-1185">Reference proteome</keyword>
<evidence type="ECO:0000256" key="1">
    <source>
        <dbReference type="SAM" id="Phobius"/>
    </source>
</evidence>
<feature type="transmembrane region" description="Helical" evidence="1">
    <location>
        <begin position="67"/>
        <end position="87"/>
    </location>
</feature>
<evidence type="ECO:0000313" key="2">
    <source>
        <dbReference type="EMBL" id="EDV95181.1"/>
    </source>
</evidence>
<feature type="transmembrane region" description="Helical" evidence="1">
    <location>
        <begin position="36"/>
        <end position="55"/>
    </location>
</feature>
<dbReference type="OMA" id="FIRQAMV"/>
<feature type="transmembrane region" description="Helical" evidence="1">
    <location>
        <begin position="145"/>
        <end position="170"/>
    </location>
</feature>
<evidence type="ECO:0000313" key="3">
    <source>
        <dbReference type="Proteomes" id="UP000001070"/>
    </source>
</evidence>
<dbReference type="PhylomeDB" id="B4JWQ5"/>
<name>B4JWQ5_DROGR</name>
<dbReference type="GO" id="GO:0019991">
    <property type="term" value="P:septate junction assembly"/>
    <property type="evidence" value="ECO:0007669"/>
    <property type="project" value="InterPro"/>
</dbReference>
<dbReference type="PANTHER" id="PTHR36692">
    <property type="entry name" value="PROTEIN SNAKESKIN"/>
    <property type="match status" value="1"/>
</dbReference>
<dbReference type="PANTHER" id="PTHR36692:SF2">
    <property type="entry name" value="GEO12064P1"/>
    <property type="match status" value="1"/>
</dbReference>
<feature type="transmembrane region" description="Helical" evidence="1">
    <location>
        <begin position="210"/>
        <end position="232"/>
    </location>
</feature>
<dbReference type="eggNOG" id="ENOG502TCYI">
    <property type="taxonomic scope" value="Eukaryota"/>
</dbReference>
<feature type="transmembrane region" description="Helical" evidence="1">
    <location>
        <begin position="107"/>
        <end position="133"/>
    </location>
</feature>
<dbReference type="InterPro" id="IPR038976">
    <property type="entry name" value="Ssk"/>
</dbReference>
<keyword evidence="1" id="KW-0812">Transmembrane</keyword>
<keyword evidence="1" id="KW-1133">Transmembrane helix</keyword>
<dbReference type="InParanoid" id="B4JWQ5"/>
<proteinExistence type="predicted"/>
<protein>
    <submittedName>
        <fullName evidence="2">GH17713</fullName>
    </submittedName>
</protein>
<gene>
    <name evidence="2" type="primary">Dgri\GH17713</name>
    <name evidence="2" type="ORF">Dgri_GH17713</name>
</gene>
<reference evidence="2 3" key="1">
    <citation type="journal article" date="2007" name="Nature">
        <title>Evolution of genes and genomes on the Drosophila phylogeny.</title>
        <authorList>
            <consortium name="Drosophila 12 Genomes Consortium"/>
            <person name="Clark A.G."/>
            <person name="Eisen M.B."/>
            <person name="Smith D.R."/>
            <person name="Bergman C.M."/>
            <person name="Oliver B."/>
            <person name="Markow T.A."/>
            <person name="Kaufman T.C."/>
            <person name="Kellis M."/>
            <person name="Gelbart W."/>
            <person name="Iyer V.N."/>
            <person name="Pollard D.A."/>
            <person name="Sackton T.B."/>
            <person name="Larracuente A.M."/>
            <person name="Singh N.D."/>
            <person name="Abad J.P."/>
            <person name="Abt D.N."/>
            <person name="Adryan B."/>
            <person name="Aguade M."/>
            <person name="Akashi H."/>
            <person name="Anderson W.W."/>
            <person name="Aquadro C.F."/>
            <person name="Ardell D.H."/>
            <person name="Arguello R."/>
            <person name="Artieri C.G."/>
            <person name="Barbash D.A."/>
            <person name="Barker D."/>
            <person name="Barsanti P."/>
            <person name="Batterham P."/>
            <person name="Batzoglou S."/>
            <person name="Begun D."/>
            <person name="Bhutkar A."/>
            <person name="Blanco E."/>
            <person name="Bosak S.A."/>
            <person name="Bradley R.K."/>
            <person name="Brand A.D."/>
            <person name="Brent M.R."/>
            <person name="Brooks A.N."/>
            <person name="Brown R.H."/>
            <person name="Butlin R.K."/>
            <person name="Caggese C."/>
            <person name="Calvi B.R."/>
            <person name="Bernardo de Carvalho A."/>
            <person name="Caspi A."/>
            <person name="Castrezana S."/>
            <person name="Celniker S.E."/>
            <person name="Chang J.L."/>
            <person name="Chapple C."/>
            <person name="Chatterji S."/>
            <person name="Chinwalla A."/>
            <person name="Civetta A."/>
            <person name="Clifton S.W."/>
            <person name="Comeron J.M."/>
            <person name="Costello J.C."/>
            <person name="Coyne J.A."/>
            <person name="Daub J."/>
            <person name="David R.G."/>
            <person name="Delcher A.L."/>
            <person name="Delehaunty K."/>
            <person name="Do C.B."/>
            <person name="Ebling H."/>
            <person name="Edwards K."/>
            <person name="Eickbush T."/>
            <person name="Evans J.D."/>
            <person name="Filipski A."/>
            <person name="Findeiss S."/>
            <person name="Freyhult E."/>
            <person name="Fulton L."/>
            <person name="Fulton R."/>
            <person name="Garcia A.C."/>
            <person name="Gardiner A."/>
            <person name="Garfield D.A."/>
            <person name="Garvin B.E."/>
            <person name="Gibson G."/>
            <person name="Gilbert D."/>
            <person name="Gnerre S."/>
            <person name="Godfrey J."/>
            <person name="Good R."/>
            <person name="Gotea V."/>
            <person name="Gravely B."/>
            <person name="Greenberg A.J."/>
            <person name="Griffiths-Jones S."/>
            <person name="Gross S."/>
            <person name="Guigo R."/>
            <person name="Gustafson E.A."/>
            <person name="Haerty W."/>
            <person name="Hahn M.W."/>
            <person name="Halligan D.L."/>
            <person name="Halpern A.L."/>
            <person name="Halter G.M."/>
            <person name="Han M.V."/>
            <person name="Heger A."/>
            <person name="Hillier L."/>
            <person name="Hinrichs A.S."/>
            <person name="Holmes I."/>
            <person name="Hoskins R.A."/>
            <person name="Hubisz M.J."/>
            <person name="Hultmark D."/>
            <person name="Huntley M.A."/>
            <person name="Jaffe D.B."/>
            <person name="Jagadeeshan S."/>
            <person name="Jeck W.R."/>
            <person name="Johnson J."/>
            <person name="Jones C.D."/>
            <person name="Jordan W.C."/>
            <person name="Karpen G.H."/>
            <person name="Kataoka E."/>
            <person name="Keightley P.D."/>
            <person name="Kheradpour P."/>
            <person name="Kirkness E.F."/>
            <person name="Koerich L.B."/>
            <person name="Kristiansen K."/>
            <person name="Kudrna D."/>
            <person name="Kulathinal R.J."/>
            <person name="Kumar S."/>
            <person name="Kwok R."/>
            <person name="Lander E."/>
            <person name="Langley C.H."/>
            <person name="Lapoint R."/>
            <person name="Lazzaro B.P."/>
            <person name="Lee S.J."/>
            <person name="Levesque L."/>
            <person name="Li R."/>
            <person name="Lin C.F."/>
            <person name="Lin M.F."/>
            <person name="Lindblad-Toh K."/>
            <person name="Llopart A."/>
            <person name="Long M."/>
            <person name="Low L."/>
            <person name="Lozovsky E."/>
            <person name="Lu J."/>
            <person name="Luo M."/>
            <person name="Machado C.A."/>
            <person name="Makalowski W."/>
            <person name="Marzo M."/>
            <person name="Matsuda M."/>
            <person name="Matzkin L."/>
            <person name="McAllister B."/>
            <person name="McBride C.S."/>
            <person name="McKernan B."/>
            <person name="McKernan K."/>
            <person name="Mendez-Lago M."/>
            <person name="Minx P."/>
            <person name="Mollenhauer M.U."/>
            <person name="Montooth K."/>
            <person name="Mount S.M."/>
            <person name="Mu X."/>
            <person name="Myers E."/>
            <person name="Negre B."/>
            <person name="Newfeld S."/>
            <person name="Nielsen R."/>
            <person name="Noor M.A."/>
            <person name="O'Grady P."/>
            <person name="Pachter L."/>
            <person name="Papaceit M."/>
            <person name="Parisi M.J."/>
            <person name="Parisi M."/>
            <person name="Parts L."/>
            <person name="Pedersen J.S."/>
            <person name="Pesole G."/>
            <person name="Phillippy A.M."/>
            <person name="Ponting C.P."/>
            <person name="Pop M."/>
            <person name="Porcelli D."/>
            <person name="Powell J.R."/>
            <person name="Prohaska S."/>
            <person name="Pruitt K."/>
            <person name="Puig M."/>
            <person name="Quesneville H."/>
            <person name="Ram K.R."/>
            <person name="Rand D."/>
            <person name="Rasmussen M.D."/>
            <person name="Reed L.K."/>
            <person name="Reenan R."/>
            <person name="Reily A."/>
            <person name="Remington K.A."/>
            <person name="Rieger T.T."/>
            <person name="Ritchie M.G."/>
            <person name="Robin C."/>
            <person name="Rogers Y.H."/>
            <person name="Rohde C."/>
            <person name="Rozas J."/>
            <person name="Rubenfield M.J."/>
            <person name="Ruiz A."/>
            <person name="Russo S."/>
            <person name="Salzberg S.L."/>
            <person name="Sanchez-Gracia A."/>
            <person name="Saranga D.J."/>
            <person name="Sato H."/>
            <person name="Schaeffer S.W."/>
            <person name="Schatz M.C."/>
            <person name="Schlenke T."/>
            <person name="Schwartz R."/>
            <person name="Segarra C."/>
            <person name="Singh R.S."/>
            <person name="Sirot L."/>
            <person name="Sirota M."/>
            <person name="Sisneros N.B."/>
            <person name="Smith C.D."/>
            <person name="Smith T.F."/>
            <person name="Spieth J."/>
            <person name="Stage D.E."/>
            <person name="Stark A."/>
            <person name="Stephan W."/>
            <person name="Strausberg R.L."/>
            <person name="Strempel S."/>
            <person name="Sturgill D."/>
            <person name="Sutton G."/>
            <person name="Sutton G.G."/>
            <person name="Tao W."/>
            <person name="Teichmann S."/>
            <person name="Tobari Y.N."/>
            <person name="Tomimura Y."/>
            <person name="Tsolas J.M."/>
            <person name="Valente V.L."/>
            <person name="Venter E."/>
            <person name="Venter J.C."/>
            <person name="Vicario S."/>
            <person name="Vieira F.G."/>
            <person name="Vilella A.J."/>
            <person name="Villasante A."/>
            <person name="Walenz B."/>
            <person name="Wang J."/>
            <person name="Wasserman M."/>
            <person name="Watts T."/>
            <person name="Wilson D."/>
            <person name="Wilson R.K."/>
            <person name="Wing R.A."/>
            <person name="Wolfner M.F."/>
            <person name="Wong A."/>
            <person name="Wong G.K."/>
            <person name="Wu C.I."/>
            <person name="Wu G."/>
            <person name="Yamamoto D."/>
            <person name="Yang H.P."/>
            <person name="Yang S.P."/>
            <person name="Yorke J.A."/>
            <person name="Yoshida K."/>
            <person name="Zdobnov E."/>
            <person name="Zhang P."/>
            <person name="Zhang Y."/>
            <person name="Zimin A.V."/>
            <person name="Baldwin J."/>
            <person name="Abdouelleil A."/>
            <person name="Abdulkadir J."/>
            <person name="Abebe A."/>
            <person name="Abera B."/>
            <person name="Abreu J."/>
            <person name="Acer S.C."/>
            <person name="Aftuck L."/>
            <person name="Alexander A."/>
            <person name="An P."/>
            <person name="Anderson E."/>
            <person name="Anderson S."/>
            <person name="Arachi H."/>
            <person name="Azer M."/>
            <person name="Bachantsang P."/>
            <person name="Barry A."/>
            <person name="Bayul T."/>
            <person name="Berlin A."/>
            <person name="Bessette D."/>
            <person name="Bloom T."/>
            <person name="Blye J."/>
            <person name="Boguslavskiy L."/>
            <person name="Bonnet C."/>
            <person name="Boukhgalter B."/>
            <person name="Bourzgui I."/>
            <person name="Brown A."/>
            <person name="Cahill P."/>
            <person name="Channer S."/>
            <person name="Cheshatsang Y."/>
            <person name="Chuda L."/>
            <person name="Citroen M."/>
            <person name="Collymore A."/>
            <person name="Cooke P."/>
            <person name="Costello M."/>
            <person name="D'Aco K."/>
            <person name="Daza R."/>
            <person name="De Haan G."/>
            <person name="DeGray S."/>
            <person name="DeMaso C."/>
            <person name="Dhargay N."/>
            <person name="Dooley K."/>
            <person name="Dooley E."/>
            <person name="Doricent M."/>
            <person name="Dorje P."/>
            <person name="Dorjee K."/>
            <person name="Dupes A."/>
            <person name="Elong R."/>
            <person name="Falk J."/>
            <person name="Farina A."/>
            <person name="Faro S."/>
            <person name="Ferguson D."/>
            <person name="Fisher S."/>
            <person name="Foley C.D."/>
            <person name="Franke A."/>
            <person name="Friedrich D."/>
            <person name="Gadbois L."/>
            <person name="Gearin G."/>
            <person name="Gearin C.R."/>
            <person name="Giannoukos G."/>
            <person name="Goode T."/>
            <person name="Graham J."/>
            <person name="Grandbois E."/>
            <person name="Grewal S."/>
            <person name="Gyaltsen K."/>
            <person name="Hafez N."/>
            <person name="Hagos B."/>
            <person name="Hall J."/>
            <person name="Henson C."/>
            <person name="Hollinger A."/>
            <person name="Honan T."/>
            <person name="Huard M.D."/>
            <person name="Hughes L."/>
            <person name="Hurhula B."/>
            <person name="Husby M.E."/>
            <person name="Kamat A."/>
            <person name="Kanga B."/>
            <person name="Kashin S."/>
            <person name="Khazanovich D."/>
            <person name="Kisner P."/>
            <person name="Lance K."/>
            <person name="Lara M."/>
            <person name="Lee W."/>
            <person name="Lennon N."/>
            <person name="Letendre F."/>
            <person name="LeVine R."/>
            <person name="Lipovsky A."/>
            <person name="Liu X."/>
            <person name="Liu J."/>
            <person name="Liu S."/>
            <person name="Lokyitsang T."/>
            <person name="Lokyitsang Y."/>
            <person name="Lubonja R."/>
            <person name="Lui A."/>
            <person name="MacDonald P."/>
            <person name="Magnisalis V."/>
            <person name="Maru K."/>
            <person name="Matthews C."/>
            <person name="McCusker W."/>
            <person name="McDonough S."/>
            <person name="Mehta T."/>
            <person name="Meldrim J."/>
            <person name="Meneus L."/>
            <person name="Mihai O."/>
            <person name="Mihalev A."/>
            <person name="Mihova T."/>
            <person name="Mittelman R."/>
            <person name="Mlenga V."/>
            <person name="Montmayeur A."/>
            <person name="Mulrain L."/>
            <person name="Navidi A."/>
            <person name="Naylor J."/>
            <person name="Negash T."/>
            <person name="Nguyen T."/>
            <person name="Nguyen N."/>
            <person name="Nicol R."/>
            <person name="Norbu C."/>
            <person name="Norbu N."/>
            <person name="Novod N."/>
            <person name="O'Neill B."/>
            <person name="Osman S."/>
            <person name="Markiewicz E."/>
            <person name="Oyono O.L."/>
            <person name="Patti C."/>
            <person name="Phunkhang P."/>
            <person name="Pierre F."/>
            <person name="Priest M."/>
            <person name="Raghuraman S."/>
            <person name="Rege F."/>
            <person name="Reyes R."/>
            <person name="Rise C."/>
            <person name="Rogov P."/>
            <person name="Ross K."/>
            <person name="Ryan E."/>
            <person name="Settipalli S."/>
            <person name="Shea T."/>
            <person name="Sherpa N."/>
            <person name="Shi L."/>
            <person name="Shih D."/>
            <person name="Sparrow T."/>
            <person name="Spaulding J."/>
            <person name="Stalker J."/>
            <person name="Stange-Thomann N."/>
            <person name="Stavropoulos S."/>
            <person name="Stone C."/>
            <person name="Strader C."/>
            <person name="Tesfaye S."/>
            <person name="Thomson T."/>
            <person name="Thoulutsang Y."/>
            <person name="Thoulutsang D."/>
            <person name="Topham K."/>
            <person name="Topping I."/>
            <person name="Tsamla T."/>
            <person name="Vassiliev H."/>
            <person name="Vo A."/>
            <person name="Wangchuk T."/>
            <person name="Wangdi T."/>
            <person name="Weiand M."/>
            <person name="Wilkinson J."/>
            <person name="Wilson A."/>
            <person name="Yadav S."/>
            <person name="Young G."/>
            <person name="Yu Q."/>
            <person name="Zembek L."/>
            <person name="Zhong D."/>
            <person name="Zimmer A."/>
            <person name="Zwirko Z."/>
            <person name="Jaffe D.B."/>
            <person name="Alvarez P."/>
            <person name="Brockman W."/>
            <person name="Butler J."/>
            <person name="Chin C."/>
            <person name="Gnerre S."/>
            <person name="Grabherr M."/>
            <person name="Kleber M."/>
            <person name="Mauceli E."/>
            <person name="MacCallum I."/>
        </authorList>
    </citation>
    <scope>NUCLEOTIDE SEQUENCE [LARGE SCALE GENOMIC DNA]</scope>
    <source>
        <strain evidence="3">Tucson 15287-2541.00</strain>
    </source>
</reference>
<dbReference type="OrthoDB" id="6349206at2759"/>
<dbReference type="HOGENOM" id="CLU_1333201_0_0_1"/>
<dbReference type="Proteomes" id="UP000001070">
    <property type="component" value="Unassembled WGS sequence"/>
</dbReference>
<dbReference type="AlphaFoldDB" id="B4JWQ5"/>
<organism evidence="3">
    <name type="scientific">Drosophila grimshawi</name>
    <name type="common">Hawaiian fruit fly</name>
    <name type="synonym">Idiomyia grimshawi</name>
    <dbReference type="NCBI Taxonomy" id="7222"/>
    <lineage>
        <taxon>Eukaryota</taxon>
        <taxon>Metazoa</taxon>
        <taxon>Ecdysozoa</taxon>
        <taxon>Arthropoda</taxon>
        <taxon>Hexapoda</taxon>
        <taxon>Insecta</taxon>
        <taxon>Pterygota</taxon>
        <taxon>Neoptera</taxon>
        <taxon>Endopterygota</taxon>
        <taxon>Diptera</taxon>
        <taxon>Brachycera</taxon>
        <taxon>Muscomorpha</taxon>
        <taxon>Ephydroidea</taxon>
        <taxon>Drosophilidae</taxon>
        <taxon>Drosophila</taxon>
        <taxon>Hawaiian Drosophila</taxon>
    </lineage>
</organism>
<dbReference type="EMBL" id="CH916376">
    <property type="protein sequence ID" value="EDV95181.1"/>
    <property type="molecule type" value="Genomic_DNA"/>
</dbReference>
<sequence>MEFNNRLLLKILELIFTASIIILIETVADLSYSSQAMLVCGTLTGYLIICSALSVGHLLGANVDKRIDIIISVSGCVLFVSTGAIILSRWSGCYEAARDKNTMLASGVLAIVAAVIFIADTFVGIAIACIVLYEVVGDLSKRPLIVCGTIGGFTIICAVLLVGHVLGSVVEKRLNALISLLGCILFVASGALVIDEWHDMYEFLKDRKRNAIAAGSLMIINGAVFLLDTLSICRT</sequence>
<dbReference type="GO" id="GO:0005886">
    <property type="term" value="C:plasma membrane"/>
    <property type="evidence" value="ECO:0007669"/>
    <property type="project" value="TreeGrafter"/>
</dbReference>
<feature type="transmembrane region" description="Helical" evidence="1">
    <location>
        <begin position="176"/>
        <end position="198"/>
    </location>
</feature>